<dbReference type="SUPFAM" id="SSF88659">
    <property type="entry name" value="Sigma3 and sigma4 domains of RNA polymerase sigma factors"/>
    <property type="match status" value="1"/>
</dbReference>
<evidence type="ECO:0000256" key="2">
    <source>
        <dbReference type="ARBA" id="ARBA00023015"/>
    </source>
</evidence>
<feature type="domain" description="RNA polymerase sigma factor 70 region 4 type 2" evidence="6">
    <location>
        <begin position="125"/>
        <end position="176"/>
    </location>
</feature>
<evidence type="ECO:0000256" key="1">
    <source>
        <dbReference type="ARBA" id="ARBA00010641"/>
    </source>
</evidence>
<gene>
    <name evidence="7" type="ORF">EGT74_01135</name>
</gene>
<keyword evidence="3" id="KW-0731">Sigma factor</keyword>
<evidence type="ECO:0000313" key="7">
    <source>
        <dbReference type="EMBL" id="RPE12192.1"/>
    </source>
</evidence>
<comment type="similarity">
    <text evidence="1">Belongs to the sigma-70 factor family. ECF subfamily.</text>
</comment>
<dbReference type="AlphaFoldDB" id="A0A3N4PU60"/>
<dbReference type="GO" id="GO:0006352">
    <property type="term" value="P:DNA-templated transcription initiation"/>
    <property type="evidence" value="ECO:0007669"/>
    <property type="project" value="InterPro"/>
</dbReference>
<dbReference type="InterPro" id="IPR014327">
    <property type="entry name" value="RNA_pol_sigma70_bacteroid"/>
</dbReference>
<keyword evidence="2" id="KW-0805">Transcription regulation</keyword>
<proteinExistence type="inferred from homology"/>
<dbReference type="Gene3D" id="1.10.1740.10">
    <property type="match status" value="1"/>
</dbReference>
<name>A0A3N4PU60_9BACT</name>
<feature type="domain" description="RNA polymerase sigma-70 region 2" evidence="5">
    <location>
        <begin position="34"/>
        <end position="92"/>
    </location>
</feature>
<sequence>MPLENKRLSEISKRIENDDEKAFREIFDLFYFDLLAFSRPIVADEQAAEDVVENVFLRLWQNRKTLGNINNLSAYLYTATKYASINYLKARKNTCDVAIEELDDRSLYNFSTPESSMIGKENVLSIERAINQLPPKSKLVFYLVKEKGLNCREVAKILNTSVRTVETQLYHSLKKIASLLEESQVIQPRRSTR</sequence>
<dbReference type="GO" id="GO:0016987">
    <property type="term" value="F:sigma factor activity"/>
    <property type="evidence" value="ECO:0007669"/>
    <property type="project" value="UniProtKB-KW"/>
</dbReference>
<dbReference type="Proteomes" id="UP000278351">
    <property type="component" value="Unassembled WGS sequence"/>
</dbReference>
<evidence type="ECO:0000256" key="4">
    <source>
        <dbReference type="ARBA" id="ARBA00023163"/>
    </source>
</evidence>
<dbReference type="InterPro" id="IPR013325">
    <property type="entry name" value="RNA_pol_sigma_r2"/>
</dbReference>
<dbReference type="InterPro" id="IPR013249">
    <property type="entry name" value="RNA_pol_sigma70_r4_t2"/>
</dbReference>
<dbReference type="PANTHER" id="PTHR43133:SF46">
    <property type="entry name" value="RNA POLYMERASE SIGMA-70 FACTOR ECF SUBFAMILY"/>
    <property type="match status" value="1"/>
</dbReference>
<dbReference type="GO" id="GO:0003677">
    <property type="term" value="F:DNA binding"/>
    <property type="evidence" value="ECO:0007669"/>
    <property type="project" value="InterPro"/>
</dbReference>
<evidence type="ECO:0000259" key="5">
    <source>
        <dbReference type="Pfam" id="PF04542"/>
    </source>
</evidence>
<dbReference type="InterPro" id="IPR036388">
    <property type="entry name" value="WH-like_DNA-bd_sf"/>
</dbReference>
<dbReference type="CDD" id="cd06171">
    <property type="entry name" value="Sigma70_r4"/>
    <property type="match status" value="1"/>
</dbReference>
<comment type="caution">
    <text evidence="7">The sequence shown here is derived from an EMBL/GenBank/DDBJ whole genome shotgun (WGS) entry which is preliminary data.</text>
</comment>
<evidence type="ECO:0000259" key="6">
    <source>
        <dbReference type="Pfam" id="PF08281"/>
    </source>
</evidence>
<dbReference type="Pfam" id="PF08281">
    <property type="entry name" value="Sigma70_r4_2"/>
    <property type="match status" value="1"/>
</dbReference>
<accession>A0A3N4PU60</accession>
<reference evidence="7 8" key="1">
    <citation type="submission" date="2018-11" db="EMBL/GenBank/DDBJ databases">
        <title>Chitinophaga lutea sp.nov., isolate from arsenic contaminated soil.</title>
        <authorList>
            <person name="Zong Y."/>
        </authorList>
    </citation>
    <scope>NUCLEOTIDE SEQUENCE [LARGE SCALE GENOMIC DNA]</scope>
    <source>
        <strain evidence="7 8">ZY74</strain>
    </source>
</reference>
<protein>
    <submittedName>
        <fullName evidence="7">RNA polymerase sigma-70 factor</fullName>
    </submittedName>
</protein>
<dbReference type="InterPro" id="IPR007627">
    <property type="entry name" value="RNA_pol_sigma70_r2"/>
</dbReference>
<evidence type="ECO:0000313" key="8">
    <source>
        <dbReference type="Proteomes" id="UP000278351"/>
    </source>
</evidence>
<dbReference type="SUPFAM" id="SSF88946">
    <property type="entry name" value="Sigma2 domain of RNA polymerase sigma factors"/>
    <property type="match status" value="1"/>
</dbReference>
<evidence type="ECO:0000256" key="3">
    <source>
        <dbReference type="ARBA" id="ARBA00023082"/>
    </source>
</evidence>
<dbReference type="Gene3D" id="1.10.10.10">
    <property type="entry name" value="Winged helix-like DNA-binding domain superfamily/Winged helix DNA-binding domain"/>
    <property type="match status" value="1"/>
</dbReference>
<organism evidence="7 8">
    <name type="scientific">Chitinophaga lutea</name>
    <dbReference type="NCBI Taxonomy" id="2488634"/>
    <lineage>
        <taxon>Bacteria</taxon>
        <taxon>Pseudomonadati</taxon>
        <taxon>Bacteroidota</taxon>
        <taxon>Chitinophagia</taxon>
        <taxon>Chitinophagales</taxon>
        <taxon>Chitinophagaceae</taxon>
        <taxon>Chitinophaga</taxon>
    </lineage>
</organism>
<dbReference type="InterPro" id="IPR013324">
    <property type="entry name" value="RNA_pol_sigma_r3/r4-like"/>
</dbReference>
<dbReference type="InterPro" id="IPR014284">
    <property type="entry name" value="RNA_pol_sigma-70_dom"/>
</dbReference>
<dbReference type="Pfam" id="PF04542">
    <property type="entry name" value="Sigma70_r2"/>
    <property type="match status" value="1"/>
</dbReference>
<keyword evidence="8" id="KW-1185">Reference proteome</keyword>
<dbReference type="EMBL" id="RPDH01000001">
    <property type="protein sequence ID" value="RPE12192.1"/>
    <property type="molecule type" value="Genomic_DNA"/>
</dbReference>
<dbReference type="NCBIfam" id="TIGR02937">
    <property type="entry name" value="sigma70-ECF"/>
    <property type="match status" value="1"/>
</dbReference>
<dbReference type="NCBIfam" id="TIGR02985">
    <property type="entry name" value="Sig70_bacteroi1"/>
    <property type="match status" value="1"/>
</dbReference>
<keyword evidence="4" id="KW-0804">Transcription</keyword>
<dbReference type="PANTHER" id="PTHR43133">
    <property type="entry name" value="RNA POLYMERASE ECF-TYPE SIGMA FACTO"/>
    <property type="match status" value="1"/>
</dbReference>
<dbReference type="InterPro" id="IPR039425">
    <property type="entry name" value="RNA_pol_sigma-70-like"/>
</dbReference>